<sequence length="261" mass="28903">MGEEEGEGKKRRVVVESLGWLTESAVLPKKHRAIEGVGPSSILELKAQLYKSQEEAKTSKHISGPDGADYHRAKKKIAPHDPFSAKNCGVDARALKDKLELKAVNDGSASYAALERKAALYDKLVSGELSDEEDKEKYCVDFFRKGVELEDSHKLQDLDNAATVSREDENADNDASVPFNTKFVGPGQTAGVVDRDEYKRFVREVHEEVNQAREKASELKVRRQDQAAAHRAKLRHAYLQKKLEKLKAASAVQMGSQEGGS</sequence>
<dbReference type="GO" id="GO:0005634">
    <property type="term" value="C:nucleus"/>
    <property type="evidence" value="ECO:0007669"/>
    <property type="project" value="TreeGrafter"/>
</dbReference>
<dbReference type="PANTHER" id="PTHR15885:SF1">
    <property type="entry name" value="COILED-COIL DOMAIN-CONTAINING PROTEIN 174"/>
    <property type="match status" value="1"/>
</dbReference>
<dbReference type="AlphaFoldDB" id="A0A2P2J246"/>
<dbReference type="InterPro" id="IPR025066">
    <property type="entry name" value="CCDC174-like"/>
</dbReference>
<evidence type="ECO:0000313" key="3">
    <source>
        <dbReference type="EMBL" id="MBW87549.1"/>
    </source>
</evidence>
<feature type="coiled-coil region" evidence="2">
    <location>
        <begin position="195"/>
        <end position="229"/>
    </location>
</feature>
<evidence type="ECO:0000256" key="1">
    <source>
        <dbReference type="ARBA" id="ARBA00023054"/>
    </source>
</evidence>
<protein>
    <submittedName>
        <fullName evidence="3">Uncharacterized protein</fullName>
    </submittedName>
</protein>
<accession>A0A2P2J246</accession>
<keyword evidence="1 2" id="KW-0175">Coiled coil</keyword>
<reference evidence="3" key="1">
    <citation type="submission" date="2018-02" db="EMBL/GenBank/DDBJ databases">
        <title>Rhizophora mucronata_Transcriptome.</title>
        <authorList>
            <person name="Meera S.P."/>
            <person name="Sreeshan A."/>
            <person name="Augustine A."/>
        </authorList>
    </citation>
    <scope>NUCLEOTIDE SEQUENCE</scope>
    <source>
        <tissue evidence="3">Leaf</tissue>
    </source>
</reference>
<dbReference type="EMBL" id="GGEC01007066">
    <property type="protein sequence ID" value="MBW87549.1"/>
    <property type="molecule type" value="Transcribed_RNA"/>
</dbReference>
<name>A0A2P2J246_RHIMU</name>
<organism evidence="3">
    <name type="scientific">Rhizophora mucronata</name>
    <name type="common">Asiatic mangrove</name>
    <dbReference type="NCBI Taxonomy" id="61149"/>
    <lineage>
        <taxon>Eukaryota</taxon>
        <taxon>Viridiplantae</taxon>
        <taxon>Streptophyta</taxon>
        <taxon>Embryophyta</taxon>
        <taxon>Tracheophyta</taxon>
        <taxon>Spermatophyta</taxon>
        <taxon>Magnoliopsida</taxon>
        <taxon>eudicotyledons</taxon>
        <taxon>Gunneridae</taxon>
        <taxon>Pentapetalae</taxon>
        <taxon>rosids</taxon>
        <taxon>fabids</taxon>
        <taxon>Malpighiales</taxon>
        <taxon>Rhizophoraceae</taxon>
        <taxon>Rhizophora</taxon>
    </lineage>
</organism>
<proteinExistence type="predicted"/>
<evidence type="ECO:0000256" key="2">
    <source>
        <dbReference type="SAM" id="Coils"/>
    </source>
</evidence>
<dbReference type="PANTHER" id="PTHR15885">
    <property type="entry name" value="COILED-COIL DOMAIN-CONTAINING PROTEIN 174"/>
    <property type="match status" value="1"/>
</dbReference>